<gene>
    <name evidence="8" type="ORF">SAMN05661096_00090</name>
</gene>
<dbReference type="AlphaFoldDB" id="A0A1X7I1A9"/>
<keyword evidence="5" id="KW-0902">Two-component regulatory system</keyword>
<accession>A0A1X7I1A9</accession>
<reference evidence="9" key="1">
    <citation type="submission" date="2017-04" db="EMBL/GenBank/DDBJ databases">
        <authorList>
            <person name="Varghese N."/>
            <person name="Submissions S."/>
        </authorList>
    </citation>
    <scope>NUCLEOTIDE SEQUENCE [LARGE SCALE GENOMIC DNA]</scope>
    <source>
        <strain evidence="9">DSM 4125</strain>
    </source>
</reference>
<organism evidence="8 9">
    <name type="scientific">Marivirga sericea</name>
    <dbReference type="NCBI Taxonomy" id="1028"/>
    <lineage>
        <taxon>Bacteria</taxon>
        <taxon>Pseudomonadati</taxon>
        <taxon>Bacteroidota</taxon>
        <taxon>Cytophagia</taxon>
        <taxon>Cytophagales</taxon>
        <taxon>Marivirgaceae</taxon>
        <taxon>Marivirga</taxon>
    </lineage>
</organism>
<dbReference type="InterPro" id="IPR050482">
    <property type="entry name" value="Sensor_HK_TwoCompSys"/>
</dbReference>
<evidence type="ECO:0000313" key="9">
    <source>
        <dbReference type="Proteomes" id="UP000193804"/>
    </source>
</evidence>
<dbReference type="CDD" id="cd16917">
    <property type="entry name" value="HATPase_UhpB-NarQ-NarX-like"/>
    <property type="match status" value="1"/>
</dbReference>
<dbReference type="InterPro" id="IPR036890">
    <property type="entry name" value="HATPase_C_sf"/>
</dbReference>
<evidence type="ECO:0000256" key="6">
    <source>
        <dbReference type="SAM" id="Phobius"/>
    </source>
</evidence>
<dbReference type="PANTHER" id="PTHR24421">
    <property type="entry name" value="NITRATE/NITRITE SENSOR PROTEIN NARX-RELATED"/>
    <property type="match status" value="1"/>
</dbReference>
<evidence type="ECO:0000259" key="7">
    <source>
        <dbReference type="Pfam" id="PF02518"/>
    </source>
</evidence>
<dbReference type="Proteomes" id="UP000193804">
    <property type="component" value="Unassembled WGS sequence"/>
</dbReference>
<keyword evidence="9" id="KW-1185">Reference proteome</keyword>
<keyword evidence="4 8" id="KW-0418">Kinase</keyword>
<evidence type="ECO:0000256" key="5">
    <source>
        <dbReference type="ARBA" id="ARBA00023012"/>
    </source>
</evidence>
<evidence type="ECO:0000256" key="4">
    <source>
        <dbReference type="ARBA" id="ARBA00022777"/>
    </source>
</evidence>
<dbReference type="SUPFAM" id="SSF55874">
    <property type="entry name" value="ATPase domain of HSP90 chaperone/DNA topoisomerase II/histidine kinase"/>
    <property type="match status" value="1"/>
</dbReference>
<dbReference type="Gene3D" id="3.30.565.10">
    <property type="entry name" value="Histidine kinase-like ATPase, C-terminal domain"/>
    <property type="match status" value="1"/>
</dbReference>
<dbReference type="InterPro" id="IPR003594">
    <property type="entry name" value="HATPase_dom"/>
</dbReference>
<keyword evidence="3" id="KW-0808">Transferase</keyword>
<feature type="domain" description="Histidine kinase/HSP90-like ATPase" evidence="7">
    <location>
        <begin position="162"/>
        <end position="249"/>
    </location>
</feature>
<dbReference type="Pfam" id="PF02518">
    <property type="entry name" value="HATPase_c"/>
    <property type="match status" value="1"/>
</dbReference>
<evidence type="ECO:0000256" key="1">
    <source>
        <dbReference type="ARBA" id="ARBA00000085"/>
    </source>
</evidence>
<feature type="transmembrane region" description="Helical" evidence="6">
    <location>
        <begin position="6"/>
        <end position="29"/>
    </location>
</feature>
<evidence type="ECO:0000256" key="2">
    <source>
        <dbReference type="ARBA" id="ARBA00012438"/>
    </source>
</evidence>
<dbReference type="GO" id="GO:0000160">
    <property type="term" value="P:phosphorelay signal transduction system"/>
    <property type="evidence" value="ECO:0007669"/>
    <property type="project" value="UniProtKB-KW"/>
</dbReference>
<comment type="catalytic activity">
    <reaction evidence="1">
        <text>ATP + protein L-histidine = ADP + protein N-phospho-L-histidine.</text>
        <dbReference type="EC" id="2.7.13.3"/>
    </reaction>
</comment>
<sequence length="251" mass="29011">MEVKIEYIVVMIIVLSIIITTSFAVYRAFVQKILKEKSRQHQLELEYQKEVSLQYTVVQENERKRIAEMLHDDVGNKLNILSLWINNEDTWNNDRSKEIISQQIPELIEAVRTISHTLYPANLEKFGLILEIESLIAMVNASLSTQLILTHDYHRKDLSFEVKIYHIVQEFLTNVIKHAQATQMTIHIRDTHSLFAMILSDNGIGFTKDSVQNGIGLSNINGRIRSINAKSKWKSREEKGTKLIVAFPNHE</sequence>
<keyword evidence="6" id="KW-1133">Transmembrane helix</keyword>
<dbReference type="EC" id="2.7.13.3" evidence="2"/>
<keyword evidence="6" id="KW-0812">Transmembrane</keyword>
<name>A0A1X7I1A9_9BACT</name>
<protein>
    <recommendedName>
        <fullName evidence="2">histidine kinase</fullName>
        <ecNumber evidence="2">2.7.13.3</ecNumber>
    </recommendedName>
</protein>
<dbReference type="Gene3D" id="1.20.5.1930">
    <property type="match status" value="1"/>
</dbReference>
<evidence type="ECO:0000313" key="8">
    <source>
        <dbReference type="EMBL" id="SMG07914.1"/>
    </source>
</evidence>
<dbReference type="PANTHER" id="PTHR24421:SF10">
    <property type="entry name" value="NITRATE_NITRITE SENSOR PROTEIN NARQ"/>
    <property type="match status" value="1"/>
</dbReference>
<dbReference type="GO" id="GO:0004673">
    <property type="term" value="F:protein histidine kinase activity"/>
    <property type="evidence" value="ECO:0007669"/>
    <property type="project" value="UniProtKB-EC"/>
</dbReference>
<proteinExistence type="predicted"/>
<dbReference type="EMBL" id="FXAW01000001">
    <property type="protein sequence ID" value="SMG07914.1"/>
    <property type="molecule type" value="Genomic_DNA"/>
</dbReference>
<keyword evidence="6" id="KW-0472">Membrane</keyword>
<dbReference type="RefSeq" id="WP_221406396.1">
    <property type="nucleotide sequence ID" value="NZ_FXAW01000001.1"/>
</dbReference>
<dbReference type="STRING" id="1028.SAMN05661096_00090"/>
<evidence type="ECO:0000256" key="3">
    <source>
        <dbReference type="ARBA" id="ARBA00022679"/>
    </source>
</evidence>